<feature type="compositionally biased region" description="Basic and acidic residues" evidence="1">
    <location>
        <begin position="128"/>
        <end position="145"/>
    </location>
</feature>
<evidence type="ECO:0000313" key="2">
    <source>
        <dbReference type="EMBL" id="MDM1049807.1"/>
    </source>
</evidence>
<feature type="region of interest" description="Disordered" evidence="1">
    <location>
        <begin position="24"/>
        <end position="187"/>
    </location>
</feature>
<proteinExistence type="predicted"/>
<reference evidence="2" key="1">
    <citation type="submission" date="2020-06" db="EMBL/GenBank/DDBJ databases">
        <authorList>
            <person name="Dong N."/>
        </authorList>
    </citation>
    <scope>NUCLEOTIDE SEQUENCE</scope>
    <source>
        <strain evidence="2">R1692</strain>
    </source>
</reference>
<dbReference type="EMBL" id="JACAGK010000058">
    <property type="protein sequence ID" value="MDM1049807.1"/>
    <property type="molecule type" value="Genomic_DNA"/>
</dbReference>
<organism evidence="2 3">
    <name type="scientific">Sphingobacterium hotanense</name>
    <dbReference type="NCBI Taxonomy" id="649196"/>
    <lineage>
        <taxon>Bacteria</taxon>
        <taxon>Pseudomonadati</taxon>
        <taxon>Bacteroidota</taxon>
        <taxon>Sphingobacteriia</taxon>
        <taxon>Sphingobacteriales</taxon>
        <taxon>Sphingobacteriaceae</taxon>
        <taxon>Sphingobacterium</taxon>
    </lineage>
</organism>
<feature type="compositionally biased region" description="Acidic residues" evidence="1">
    <location>
        <begin position="85"/>
        <end position="117"/>
    </location>
</feature>
<comment type="caution">
    <text evidence="2">The sequence shown here is derived from an EMBL/GenBank/DDBJ whole genome shotgun (WGS) entry which is preliminary data.</text>
</comment>
<reference evidence="2" key="2">
    <citation type="journal article" date="2022" name="Sci. Total Environ.">
        <title>Prevalence, transmission, and molecular epidemiology of tet(X)-positive bacteria among humans, animals, and environmental niches in China: An epidemiological, and genomic-based study.</title>
        <authorList>
            <person name="Dong N."/>
            <person name="Zeng Y."/>
            <person name="Cai C."/>
            <person name="Sun C."/>
            <person name="Lu J."/>
            <person name="Liu C."/>
            <person name="Zhou H."/>
            <person name="Sun Q."/>
            <person name="Shu L."/>
            <person name="Wang H."/>
            <person name="Wang Y."/>
            <person name="Wang S."/>
            <person name="Wu C."/>
            <person name="Chan E.W."/>
            <person name="Chen G."/>
            <person name="Shen Z."/>
            <person name="Chen S."/>
            <person name="Zhang R."/>
        </authorList>
    </citation>
    <scope>NUCLEOTIDE SEQUENCE</scope>
    <source>
        <strain evidence="2">R1692</strain>
    </source>
</reference>
<evidence type="ECO:0000313" key="3">
    <source>
        <dbReference type="Proteomes" id="UP001170954"/>
    </source>
</evidence>
<evidence type="ECO:0000256" key="1">
    <source>
        <dbReference type="SAM" id="MobiDB-lite"/>
    </source>
</evidence>
<name>A0ABT7NRB5_9SPHI</name>
<keyword evidence="3" id="KW-1185">Reference proteome</keyword>
<accession>A0ABT7NRB5</accession>
<protein>
    <submittedName>
        <fullName evidence="2">Uncharacterized protein</fullName>
    </submittedName>
</protein>
<gene>
    <name evidence="2" type="ORF">HX018_16330</name>
</gene>
<feature type="compositionally biased region" description="Acidic residues" evidence="1">
    <location>
        <begin position="149"/>
        <end position="167"/>
    </location>
</feature>
<sequence>MRKIQNEVSNKLGLILAFAAIADNHDPHNPRRGGEEENDKLPNDIIPEADKRPQPENRDEDQPEIDENNPPVSPRDMDMPAESVEQIEEEEEISQYPEEDYEEEEEEDSEEDDEEYNDSNPESSPKPKTFDDRDFNNDRNERRNQQDLFEQEEEEEEEDDMFNDDDYRDNPAGNSDLDDRQRGKLDI</sequence>
<dbReference type="Proteomes" id="UP001170954">
    <property type="component" value="Unassembled WGS sequence"/>
</dbReference>
<feature type="compositionally biased region" description="Acidic residues" evidence="1">
    <location>
        <begin position="58"/>
        <end position="67"/>
    </location>
</feature>
<dbReference type="RefSeq" id="WP_286652066.1">
    <property type="nucleotide sequence ID" value="NZ_JACAGK010000058.1"/>
</dbReference>
<feature type="compositionally biased region" description="Basic and acidic residues" evidence="1">
    <location>
        <begin position="24"/>
        <end position="57"/>
    </location>
</feature>
<feature type="compositionally biased region" description="Basic and acidic residues" evidence="1">
    <location>
        <begin position="177"/>
        <end position="187"/>
    </location>
</feature>